<evidence type="ECO:0008006" key="2">
    <source>
        <dbReference type="Google" id="ProtNLM"/>
    </source>
</evidence>
<dbReference type="EMBL" id="BK032847">
    <property type="protein sequence ID" value="DAF63985.1"/>
    <property type="molecule type" value="Genomic_DNA"/>
</dbReference>
<protein>
    <recommendedName>
        <fullName evidence="2">Terminase small subunit</fullName>
    </recommendedName>
</protein>
<proteinExistence type="predicted"/>
<reference evidence="1" key="1">
    <citation type="journal article" date="2021" name="Proc. Natl. Acad. Sci. U.S.A.">
        <title>A Catalog of Tens of Thousands of Viruses from Human Metagenomes Reveals Hidden Associations with Chronic Diseases.</title>
        <authorList>
            <person name="Tisza M.J."/>
            <person name="Buck C.B."/>
        </authorList>
    </citation>
    <scope>NUCLEOTIDE SEQUENCE</scope>
    <source>
        <strain evidence="1">CtGkF2</strain>
    </source>
</reference>
<evidence type="ECO:0000313" key="1">
    <source>
        <dbReference type="EMBL" id="DAF63985.1"/>
    </source>
</evidence>
<dbReference type="Pfam" id="PF25673">
    <property type="entry name" value="Terminase_7"/>
    <property type="match status" value="1"/>
</dbReference>
<dbReference type="InterPro" id="IPR057972">
    <property type="entry name" value="Terminase_7"/>
</dbReference>
<name>A0A8S5TLD6_9CAUD</name>
<accession>A0A8S5TLD6</accession>
<organism evidence="1">
    <name type="scientific">Siphoviridae sp. ctGkF2</name>
    <dbReference type="NCBI Taxonomy" id="2827823"/>
    <lineage>
        <taxon>Viruses</taxon>
        <taxon>Duplodnaviria</taxon>
        <taxon>Heunggongvirae</taxon>
        <taxon>Uroviricota</taxon>
        <taxon>Caudoviricetes</taxon>
    </lineage>
</organism>
<sequence>MGVTGPVPKRSEERIRRNKLDYEITKVEAAGAVEPPDLGIEDPHPIVQDLWRSMGESAQVKYFEPTDWAYARFVLHFANQQLKVPRPSGQMFQGINSALGELLVSEGARRRVRMEIERNQKDAAIVDISEMFRERLGA</sequence>